<keyword evidence="9" id="KW-0564">Palmitate</keyword>
<dbReference type="Pfam" id="PF17090">
    <property type="entry name" value="Ytca"/>
    <property type="match status" value="1"/>
</dbReference>
<sequence length="88" mass="9597">MLKRISLISSPLLFLSGCISQRNPTIALYGAYFPSWIACSLIGILGAVFIRLIFIKTGIDDLLAWRLATYVALALAIGFASSLMIFGR</sequence>
<evidence type="ECO:0000256" key="8">
    <source>
        <dbReference type="ARBA" id="ARBA00023136"/>
    </source>
</evidence>
<evidence type="ECO:0000256" key="9">
    <source>
        <dbReference type="ARBA" id="ARBA00023139"/>
    </source>
</evidence>
<keyword evidence="8 11" id="KW-0472">Membrane</keyword>
<evidence type="ECO:0000313" key="13">
    <source>
        <dbReference type="Proteomes" id="UP000249453"/>
    </source>
</evidence>
<evidence type="ECO:0000256" key="4">
    <source>
        <dbReference type="ARBA" id="ARBA00022475"/>
    </source>
</evidence>
<proteinExistence type="inferred from homology"/>
<comment type="subcellular location">
    <subcellularLocation>
        <location evidence="1">Membrane</location>
        <topology evidence="1">Multi-pass membrane protein</topology>
    </subcellularLocation>
</comment>
<evidence type="ECO:0000256" key="7">
    <source>
        <dbReference type="ARBA" id="ARBA00022989"/>
    </source>
</evidence>
<comment type="similarity">
    <text evidence="2">Belongs to the YtcA family.</text>
</comment>
<keyword evidence="7 11" id="KW-1133">Transmembrane helix</keyword>
<dbReference type="AlphaFoldDB" id="A0A364JTP7"/>
<dbReference type="EMBL" id="QLMK01000010">
    <property type="protein sequence ID" value="RAK27327.1"/>
    <property type="molecule type" value="Genomic_DNA"/>
</dbReference>
<dbReference type="PROSITE" id="PS51257">
    <property type="entry name" value="PROKAR_LIPOPROTEIN"/>
    <property type="match status" value="1"/>
</dbReference>
<evidence type="ECO:0000256" key="11">
    <source>
        <dbReference type="SAM" id="Phobius"/>
    </source>
</evidence>
<dbReference type="RefSeq" id="WP_111575778.1">
    <property type="nucleotide sequence ID" value="NZ_JBHEEY010000006.1"/>
</dbReference>
<organism evidence="12 13">
    <name type="scientific">Falsochrobactrum ovis</name>
    <dbReference type="NCBI Taxonomy" id="1293442"/>
    <lineage>
        <taxon>Bacteria</taxon>
        <taxon>Pseudomonadati</taxon>
        <taxon>Pseudomonadota</taxon>
        <taxon>Alphaproteobacteria</taxon>
        <taxon>Hyphomicrobiales</taxon>
        <taxon>Brucellaceae</taxon>
        <taxon>Falsochrobactrum</taxon>
    </lineage>
</organism>
<name>A0A364JTP7_9HYPH</name>
<evidence type="ECO:0000256" key="2">
    <source>
        <dbReference type="ARBA" id="ARBA00008208"/>
    </source>
</evidence>
<evidence type="ECO:0000256" key="6">
    <source>
        <dbReference type="ARBA" id="ARBA00022729"/>
    </source>
</evidence>
<keyword evidence="6" id="KW-0732">Signal</keyword>
<accession>A0A364JTP7</accession>
<keyword evidence="10" id="KW-0449">Lipoprotein</keyword>
<feature type="transmembrane region" description="Helical" evidence="11">
    <location>
        <begin position="30"/>
        <end position="55"/>
    </location>
</feature>
<evidence type="ECO:0000256" key="10">
    <source>
        <dbReference type="ARBA" id="ARBA00023288"/>
    </source>
</evidence>
<dbReference type="OrthoDB" id="5958921at2"/>
<evidence type="ECO:0000313" key="12">
    <source>
        <dbReference type="EMBL" id="RAK27327.1"/>
    </source>
</evidence>
<dbReference type="GO" id="GO:0016020">
    <property type="term" value="C:membrane"/>
    <property type="evidence" value="ECO:0007669"/>
    <property type="project" value="UniProtKB-SubCell"/>
</dbReference>
<keyword evidence="5 11" id="KW-0812">Transmembrane</keyword>
<reference evidence="12 13" key="1">
    <citation type="submission" date="2018-06" db="EMBL/GenBank/DDBJ databases">
        <title>Genomic Encyclopedia of Type Strains, Phase IV (KMG-IV): sequencing the most valuable type-strain genomes for metagenomic binning, comparative biology and taxonomic classification.</title>
        <authorList>
            <person name="Goeker M."/>
        </authorList>
    </citation>
    <scope>NUCLEOTIDE SEQUENCE [LARGE SCALE GENOMIC DNA]</scope>
    <source>
        <strain evidence="12 13">DSM 26720</strain>
    </source>
</reference>
<gene>
    <name evidence="12" type="ORF">C7374_11046</name>
</gene>
<evidence type="ECO:0000256" key="1">
    <source>
        <dbReference type="ARBA" id="ARBA00004141"/>
    </source>
</evidence>
<feature type="transmembrane region" description="Helical" evidence="11">
    <location>
        <begin position="67"/>
        <end position="86"/>
    </location>
</feature>
<dbReference type="Proteomes" id="UP000249453">
    <property type="component" value="Unassembled WGS sequence"/>
</dbReference>
<evidence type="ECO:0000256" key="3">
    <source>
        <dbReference type="ARBA" id="ARBA00021237"/>
    </source>
</evidence>
<comment type="caution">
    <text evidence="12">The sequence shown here is derived from an EMBL/GenBank/DDBJ whole genome shotgun (WGS) entry which is preliminary data.</text>
</comment>
<dbReference type="InterPro" id="IPR031381">
    <property type="entry name" value="YtcA"/>
</dbReference>
<keyword evidence="4" id="KW-1003">Cell membrane</keyword>
<protein>
    <recommendedName>
        <fullName evidence="3">Uncharacterized protein YtcA</fullName>
    </recommendedName>
</protein>
<evidence type="ECO:0000256" key="5">
    <source>
        <dbReference type="ARBA" id="ARBA00022692"/>
    </source>
</evidence>
<keyword evidence="13" id="KW-1185">Reference proteome</keyword>